<accession>A0A067N4M1</accession>
<evidence type="ECO:0008006" key="3">
    <source>
        <dbReference type="Google" id="ProtNLM"/>
    </source>
</evidence>
<dbReference type="EMBL" id="KL198020">
    <property type="protein sequence ID" value="KDQ19087.1"/>
    <property type="molecule type" value="Genomic_DNA"/>
</dbReference>
<dbReference type="InParanoid" id="A0A067N4M1"/>
<reference evidence="2" key="1">
    <citation type="journal article" date="2014" name="Proc. Natl. Acad. Sci. U.S.A.">
        <title>Extensive sampling of basidiomycete genomes demonstrates inadequacy of the white-rot/brown-rot paradigm for wood decay fungi.</title>
        <authorList>
            <person name="Riley R."/>
            <person name="Salamov A.A."/>
            <person name="Brown D.W."/>
            <person name="Nagy L.G."/>
            <person name="Floudas D."/>
            <person name="Held B.W."/>
            <person name="Levasseur A."/>
            <person name="Lombard V."/>
            <person name="Morin E."/>
            <person name="Otillar R."/>
            <person name="Lindquist E.A."/>
            <person name="Sun H."/>
            <person name="LaButti K.M."/>
            <person name="Schmutz J."/>
            <person name="Jabbour D."/>
            <person name="Luo H."/>
            <person name="Baker S.E."/>
            <person name="Pisabarro A.G."/>
            <person name="Walton J.D."/>
            <person name="Blanchette R.A."/>
            <person name="Henrissat B."/>
            <person name="Martin F."/>
            <person name="Cullen D."/>
            <person name="Hibbett D.S."/>
            <person name="Grigoriev I.V."/>
        </authorList>
    </citation>
    <scope>NUCLEOTIDE SEQUENCE [LARGE SCALE GENOMIC DNA]</scope>
    <source>
        <strain evidence="2">FD-172 SS1</strain>
    </source>
</reference>
<dbReference type="OrthoDB" id="3182995at2759"/>
<dbReference type="InterPro" id="IPR011009">
    <property type="entry name" value="Kinase-like_dom_sf"/>
</dbReference>
<proteinExistence type="predicted"/>
<protein>
    <recommendedName>
        <fullName evidence="3">Protein kinase domain-containing protein</fullName>
    </recommendedName>
</protein>
<gene>
    <name evidence="1" type="ORF">BOTBODRAFT_103494</name>
</gene>
<dbReference type="AlphaFoldDB" id="A0A067N4M1"/>
<dbReference type="HOGENOM" id="CLU_079929_0_0_1"/>
<sequence>MSLLLPAHLHSPSLPEIAILQRTDVINPTTHFTTADVSILHEGKHHTTFHATLSRKGHKGEGKEFGVTDGVRWWDPYCRPREVVYKVATTPRAIELLKHEANVYRQLRKLQGKCVPLFHGLFEGFMQGEAAACIVIDYCGVPLKVTLDRVNRDDLKKVVDAVVAIHKAGVIHNDLYERNIVFLDGRPFIINFELAIPHKCSAPRIFIGGPQPNDYDFGCDELYILCSDEMANLWSPGNASPSYLRI</sequence>
<evidence type="ECO:0000313" key="1">
    <source>
        <dbReference type="EMBL" id="KDQ19087.1"/>
    </source>
</evidence>
<dbReference type="Gene3D" id="1.10.510.10">
    <property type="entry name" value="Transferase(Phosphotransferase) domain 1"/>
    <property type="match status" value="1"/>
</dbReference>
<name>A0A067N4M1_BOTB1</name>
<keyword evidence="2" id="KW-1185">Reference proteome</keyword>
<dbReference type="Proteomes" id="UP000027195">
    <property type="component" value="Unassembled WGS sequence"/>
</dbReference>
<organism evidence="1 2">
    <name type="scientific">Botryobasidium botryosum (strain FD-172 SS1)</name>
    <dbReference type="NCBI Taxonomy" id="930990"/>
    <lineage>
        <taxon>Eukaryota</taxon>
        <taxon>Fungi</taxon>
        <taxon>Dikarya</taxon>
        <taxon>Basidiomycota</taxon>
        <taxon>Agaricomycotina</taxon>
        <taxon>Agaricomycetes</taxon>
        <taxon>Cantharellales</taxon>
        <taxon>Botryobasidiaceae</taxon>
        <taxon>Botryobasidium</taxon>
    </lineage>
</organism>
<dbReference type="STRING" id="930990.A0A067N4M1"/>
<dbReference type="SUPFAM" id="SSF56112">
    <property type="entry name" value="Protein kinase-like (PK-like)"/>
    <property type="match status" value="1"/>
</dbReference>
<evidence type="ECO:0000313" key="2">
    <source>
        <dbReference type="Proteomes" id="UP000027195"/>
    </source>
</evidence>